<dbReference type="PANTHER" id="PTHR30050:SF8">
    <property type="entry name" value="PRIMOSOMAL PROTEIN DNAI"/>
    <property type="match status" value="1"/>
</dbReference>
<dbReference type="InterPro" id="IPR013317">
    <property type="entry name" value="DnaA_dom"/>
</dbReference>
<dbReference type="PANTHER" id="PTHR30050">
    <property type="entry name" value="CHROMOSOMAL REPLICATION INITIATOR PROTEIN DNAA"/>
    <property type="match status" value="1"/>
</dbReference>
<proteinExistence type="predicted"/>
<dbReference type="KEGG" id="scou:SCORR_v1c01630"/>
<dbReference type="Pfam" id="PF00308">
    <property type="entry name" value="Bac_DnaA"/>
    <property type="match status" value="1"/>
</dbReference>
<evidence type="ECO:0000313" key="2">
    <source>
        <dbReference type="EMBL" id="ASP27938.1"/>
    </source>
</evidence>
<accession>A0A222EN69</accession>
<protein>
    <submittedName>
        <fullName evidence="2">Primosomal protein DnaI</fullName>
    </submittedName>
</protein>
<gene>
    <name evidence="2" type="primary">dnaI</name>
    <name evidence="2" type="ORF">SCORR_v1c01630</name>
</gene>
<evidence type="ECO:0000259" key="1">
    <source>
        <dbReference type="Pfam" id="PF00308"/>
    </source>
</evidence>
<dbReference type="RefSeq" id="WP_094048225.1">
    <property type="nucleotide sequence ID" value="NZ_CP022535.1"/>
</dbReference>
<dbReference type="AlphaFoldDB" id="A0A222EN69"/>
<dbReference type="InterPro" id="IPR027417">
    <property type="entry name" value="P-loop_NTPase"/>
</dbReference>
<sequence>MNDDLVKKFKSNPKLKVLIDKYDIDDSVLQNNSSIIQEFLNDYTYCNSDEPLVDCKQAIKGVQQKLLYRNKLFYITTEKCNHWLFENKYYKIDKNIIYCDYDKREIRQTIGDYIEQTKLVGCDASIIKFFEEFKKTFNNKIMKGFYLYGKPGIGKTFLLKLLANTMATKDNRVIFVSVNKFLKIIKDTFNNNYHDDANYFYDKCCDVDVLILDDIGGEVVTDWSRDEILFGLLNYRMEKNLRTYFSSNFSLIQLEENYLNKKAVSSKLKNFDLIKTRRFTERIKALSYVINIKGENKRY</sequence>
<evidence type="ECO:0000313" key="3">
    <source>
        <dbReference type="Proteomes" id="UP000203229"/>
    </source>
</evidence>
<organism evidence="2 3">
    <name type="scientific">Spiroplasma corruscae</name>
    <dbReference type="NCBI Taxonomy" id="216934"/>
    <lineage>
        <taxon>Bacteria</taxon>
        <taxon>Bacillati</taxon>
        <taxon>Mycoplasmatota</taxon>
        <taxon>Mollicutes</taxon>
        <taxon>Entomoplasmatales</taxon>
        <taxon>Spiroplasmataceae</taxon>
        <taxon>Spiroplasma</taxon>
    </lineage>
</organism>
<dbReference type="GO" id="GO:0006260">
    <property type="term" value="P:DNA replication"/>
    <property type="evidence" value="ECO:0007669"/>
    <property type="project" value="TreeGrafter"/>
</dbReference>
<dbReference type="EMBL" id="CP022535">
    <property type="protein sequence ID" value="ASP27938.1"/>
    <property type="molecule type" value="Genomic_DNA"/>
</dbReference>
<dbReference type="SUPFAM" id="SSF52540">
    <property type="entry name" value="P-loop containing nucleoside triphosphate hydrolases"/>
    <property type="match status" value="1"/>
</dbReference>
<reference evidence="2 3" key="1">
    <citation type="submission" date="2017-07" db="EMBL/GenBank/DDBJ databases">
        <title>Complete genome sequence of Spiroplasma corruscae EC-1 (DSM 19793).</title>
        <authorList>
            <person name="Tsai Y.-M."/>
            <person name="Lo W.-S."/>
            <person name="Kuo C.-H."/>
        </authorList>
    </citation>
    <scope>NUCLEOTIDE SEQUENCE [LARGE SCALE GENOMIC DNA]</scope>
    <source>
        <strain evidence="2 3">EC-1</strain>
    </source>
</reference>
<feature type="domain" description="Chromosomal replication initiator protein DnaA ATPAse" evidence="1">
    <location>
        <begin position="143"/>
        <end position="254"/>
    </location>
</feature>
<name>A0A222EN69_9MOLU</name>
<keyword evidence="3" id="KW-1185">Reference proteome</keyword>
<dbReference type="OrthoDB" id="61127at2"/>
<dbReference type="Gene3D" id="3.40.50.300">
    <property type="entry name" value="P-loop containing nucleotide triphosphate hydrolases"/>
    <property type="match status" value="1"/>
</dbReference>
<dbReference type="CDD" id="cd00009">
    <property type="entry name" value="AAA"/>
    <property type="match status" value="1"/>
</dbReference>
<dbReference type="Proteomes" id="UP000203229">
    <property type="component" value="Chromosome"/>
</dbReference>